<comment type="subunit">
    <text evidence="9">Component of the Mediator complex.</text>
</comment>
<feature type="domain" description="Mediator complex subunit Med13 C-terminal" evidence="10">
    <location>
        <begin position="134"/>
        <end position="193"/>
    </location>
</feature>
<evidence type="ECO:0000259" key="11">
    <source>
        <dbReference type="Pfam" id="PF18296"/>
    </source>
</evidence>
<comment type="subcellular location">
    <subcellularLocation>
        <location evidence="1 9">Nucleus</location>
    </subcellularLocation>
</comment>
<keyword evidence="7 9" id="KW-0804">Transcription</keyword>
<dbReference type="Proteomes" id="UP000075901">
    <property type="component" value="Unassembled WGS sequence"/>
</dbReference>
<proteinExistence type="inferred from homology"/>
<evidence type="ECO:0000256" key="2">
    <source>
        <dbReference type="ARBA" id="ARBA00009354"/>
    </source>
</evidence>
<evidence type="ECO:0000259" key="10">
    <source>
        <dbReference type="Pfam" id="PF06333"/>
    </source>
</evidence>
<evidence type="ECO:0000256" key="3">
    <source>
        <dbReference type="ARBA" id="ARBA00019618"/>
    </source>
</evidence>
<evidence type="ECO:0000256" key="6">
    <source>
        <dbReference type="ARBA" id="ARBA00023159"/>
    </source>
</evidence>
<feature type="domain" description="MID" evidence="11">
    <location>
        <begin position="6"/>
        <end position="96"/>
    </location>
</feature>
<dbReference type="InterPro" id="IPR009401">
    <property type="entry name" value="Med13_C"/>
</dbReference>
<protein>
    <recommendedName>
        <fullName evidence="3 9">Mediator of RNA polymerase II transcription subunit 13</fullName>
    </recommendedName>
</protein>
<name>A0A182SUU3_9DIPT</name>
<dbReference type="PANTHER" id="PTHR48249:SF3">
    <property type="entry name" value="MEDIATOR OF RNA POLYMERASE II TRANSCRIPTION SUBUNIT 13"/>
    <property type="match status" value="1"/>
</dbReference>
<dbReference type="InterPro" id="IPR051139">
    <property type="entry name" value="Mediator_complx_sub13"/>
</dbReference>
<dbReference type="GO" id="GO:0016592">
    <property type="term" value="C:mediator complex"/>
    <property type="evidence" value="ECO:0007669"/>
    <property type="project" value="InterPro"/>
</dbReference>
<evidence type="ECO:0000313" key="13">
    <source>
        <dbReference type="Proteomes" id="UP000075901"/>
    </source>
</evidence>
<evidence type="ECO:0000256" key="4">
    <source>
        <dbReference type="ARBA" id="ARBA00022491"/>
    </source>
</evidence>
<dbReference type="PANTHER" id="PTHR48249">
    <property type="entry name" value="MEDIATOR OF RNA POLYMERASE II TRANSCRIPTION SUBUNIT 13"/>
    <property type="match status" value="1"/>
</dbReference>
<evidence type="ECO:0000313" key="12">
    <source>
        <dbReference type="EnsemblMetazoa" id="AMAM013876-PA"/>
    </source>
</evidence>
<keyword evidence="13" id="KW-1185">Reference proteome</keyword>
<keyword evidence="4 9" id="KW-0678">Repressor</keyword>
<dbReference type="VEuPathDB" id="VectorBase:AMAM013876"/>
<evidence type="ECO:0000256" key="9">
    <source>
        <dbReference type="RuleBase" id="RU364134"/>
    </source>
</evidence>
<evidence type="ECO:0000256" key="5">
    <source>
        <dbReference type="ARBA" id="ARBA00023015"/>
    </source>
</evidence>
<dbReference type="AlphaFoldDB" id="A0A182SUU3"/>
<dbReference type="Pfam" id="PF18296">
    <property type="entry name" value="MID_MedPIWI"/>
    <property type="match status" value="1"/>
</dbReference>
<reference evidence="12" key="2">
    <citation type="submission" date="2020-05" db="UniProtKB">
        <authorList>
            <consortium name="EnsemblMetazoa"/>
        </authorList>
    </citation>
    <scope>IDENTIFICATION</scope>
    <source>
        <strain evidence="12">maculatus3</strain>
    </source>
</reference>
<evidence type="ECO:0000256" key="8">
    <source>
        <dbReference type="ARBA" id="ARBA00023242"/>
    </source>
</evidence>
<accession>A0A182SUU3</accession>
<evidence type="ECO:0000256" key="7">
    <source>
        <dbReference type="ARBA" id="ARBA00023163"/>
    </source>
</evidence>
<dbReference type="EnsemblMetazoa" id="AMAM013876-RA">
    <property type="protein sequence ID" value="AMAM013876-PA"/>
    <property type="gene ID" value="AMAM013876"/>
</dbReference>
<organism evidence="12 13">
    <name type="scientific">Anopheles maculatus</name>
    <dbReference type="NCBI Taxonomy" id="74869"/>
    <lineage>
        <taxon>Eukaryota</taxon>
        <taxon>Metazoa</taxon>
        <taxon>Ecdysozoa</taxon>
        <taxon>Arthropoda</taxon>
        <taxon>Hexapoda</taxon>
        <taxon>Insecta</taxon>
        <taxon>Pterygota</taxon>
        <taxon>Neoptera</taxon>
        <taxon>Endopterygota</taxon>
        <taxon>Diptera</taxon>
        <taxon>Nematocera</taxon>
        <taxon>Culicoidea</taxon>
        <taxon>Culicidae</taxon>
        <taxon>Anophelinae</taxon>
        <taxon>Anopheles</taxon>
        <taxon>Anopheles maculatus group</taxon>
    </lineage>
</organism>
<evidence type="ECO:0000256" key="1">
    <source>
        <dbReference type="ARBA" id="ARBA00004123"/>
    </source>
</evidence>
<dbReference type="InterPro" id="IPR041285">
    <property type="entry name" value="MID_MedPIWI"/>
</dbReference>
<dbReference type="Pfam" id="PF06333">
    <property type="entry name" value="Med13_C"/>
    <property type="match status" value="1"/>
</dbReference>
<comment type="similarity">
    <text evidence="2 9">Belongs to the Mediator complex subunit 13 family.</text>
</comment>
<keyword evidence="8 9" id="KW-0539">Nucleus</keyword>
<sequence>MRIDDDGKDPPHIVLYIVEPFTCGNDSPDVERLACLSLLRCYSNILNAVPDSIRSNISVQIISLESILELGRNRNRLRLSDHMRCLALSVFSQSRKYLAHMNTVKSLTGFGTAANAEQFIKRKDDKNRVPYRLYTPPYVLARSCEKSENTESFGKTSMKQQCSIMYCSYCLSEDQSWLLAVATDDRGEFLETVT</sequence>
<keyword evidence="6 9" id="KW-0010">Activator</keyword>
<reference evidence="13" key="1">
    <citation type="submission" date="2013-09" db="EMBL/GenBank/DDBJ databases">
        <title>The Genome Sequence of Anopheles maculatus species B.</title>
        <authorList>
            <consortium name="The Broad Institute Genomics Platform"/>
            <person name="Neafsey D.E."/>
            <person name="Besansky N."/>
            <person name="Howell P."/>
            <person name="Walton C."/>
            <person name="Young S.K."/>
            <person name="Zeng Q."/>
            <person name="Gargeya S."/>
            <person name="Fitzgerald M."/>
            <person name="Haas B."/>
            <person name="Abouelleil A."/>
            <person name="Allen A.W."/>
            <person name="Alvarado L."/>
            <person name="Arachchi H.M."/>
            <person name="Berlin A.M."/>
            <person name="Chapman S.B."/>
            <person name="Gainer-Dewar J."/>
            <person name="Goldberg J."/>
            <person name="Griggs A."/>
            <person name="Gujja S."/>
            <person name="Hansen M."/>
            <person name="Howarth C."/>
            <person name="Imamovic A."/>
            <person name="Ireland A."/>
            <person name="Larimer J."/>
            <person name="McCowan C."/>
            <person name="Murphy C."/>
            <person name="Pearson M."/>
            <person name="Poon T.W."/>
            <person name="Priest M."/>
            <person name="Roberts A."/>
            <person name="Saif S."/>
            <person name="Shea T."/>
            <person name="Sisk P."/>
            <person name="Sykes S."/>
            <person name="Wortman J."/>
            <person name="Nusbaum C."/>
            <person name="Birren B."/>
        </authorList>
    </citation>
    <scope>NUCLEOTIDE SEQUENCE [LARGE SCALE GENOMIC DNA]</scope>
    <source>
        <strain evidence="13">maculatus3</strain>
    </source>
</reference>
<comment type="function">
    <text evidence="9">Component of the Mediator complex, a coactivator involved in regulated transcription of nearly all RNA polymerase II-dependent genes. Mediator functions as a bridge to convey information from gene-specific regulatory proteins to the basal RNA polymerase II transcription machinery. Mediator is recruited to promoters by direct interactions with regulatory proteins and serves as a scaffold for the assembly of a functional preinitiation complex with RNA polymerase II and the general transcription factors.</text>
</comment>
<keyword evidence="5 9" id="KW-0805">Transcription regulation</keyword>
<dbReference type="GO" id="GO:0045944">
    <property type="term" value="P:positive regulation of transcription by RNA polymerase II"/>
    <property type="evidence" value="ECO:0007669"/>
    <property type="project" value="TreeGrafter"/>
</dbReference>
<dbReference type="GO" id="GO:0003713">
    <property type="term" value="F:transcription coactivator activity"/>
    <property type="evidence" value="ECO:0007669"/>
    <property type="project" value="TreeGrafter"/>
</dbReference>